<dbReference type="GeneID" id="100181329"/>
<feature type="compositionally biased region" description="Polar residues" evidence="1">
    <location>
        <begin position="309"/>
        <end position="353"/>
    </location>
</feature>
<dbReference type="PANTHER" id="PTHR15335:SF7">
    <property type="entry name" value="PROTEIN TFG"/>
    <property type="match status" value="1"/>
</dbReference>
<dbReference type="GO" id="GO:0048208">
    <property type="term" value="P:COPII vesicle coating"/>
    <property type="evidence" value="ECO:0007669"/>
    <property type="project" value="InterPro"/>
</dbReference>
<dbReference type="Gene3D" id="3.10.20.90">
    <property type="entry name" value="Phosphatidylinositol 3-kinase Catalytic Subunit, Chain A, domain 1"/>
    <property type="match status" value="1"/>
</dbReference>
<evidence type="ECO:0000313" key="3">
    <source>
        <dbReference type="Ensembl" id="ENSCINP00000008243.3"/>
    </source>
</evidence>
<dbReference type="InParanoid" id="A0A1W2W697"/>
<dbReference type="eggNOG" id="ENOG502QR6R">
    <property type="taxonomic scope" value="Eukaryota"/>
</dbReference>
<feature type="compositionally biased region" description="Low complexity" evidence="1">
    <location>
        <begin position="388"/>
        <end position="410"/>
    </location>
</feature>
<dbReference type="SMR" id="A0A1W2W697"/>
<dbReference type="GeneTree" id="ENSGT00510000047809"/>
<dbReference type="STRING" id="7719.ENSCINP00000008243"/>
<dbReference type="Pfam" id="PF00564">
    <property type="entry name" value="PB1"/>
    <property type="match status" value="1"/>
</dbReference>
<reference evidence="3" key="4">
    <citation type="submission" date="2025-09" db="UniProtKB">
        <authorList>
            <consortium name="Ensembl"/>
        </authorList>
    </citation>
    <scope>IDENTIFICATION</scope>
</reference>
<feature type="compositionally biased region" description="Low complexity" evidence="1">
    <location>
        <begin position="354"/>
        <end position="372"/>
    </location>
</feature>
<dbReference type="SUPFAM" id="SSF54277">
    <property type="entry name" value="CAD &amp; PB1 domains"/>
    <property type="match status" value="1"/>
</dbReference>
<reference evidence="3" key="3">
    <citation type="submission" date="2025-08" db="UniProtKB">
        <authorList>
            <consortium name="Ensembl"/>
        </authorList>
    </citation>
    <scope>IDENTIFICATION</scope>
</reference>
<dbReference type="OrthoDB" id="1594986at2759"/>
<dbReference type="PANTHER" id="PTHR15335">
    <property type="entry name" value="PROTEIN TFG"/>
    <property type="match status" value="1"/>
</dbReference>
<feature type="compositionally biased region" description="Low complexity" evidence="1">
    <location>
        <begin position="191"/>
        <end position="205"/>
    </location>
</feature>
<dbReference type="CDD" id="cd06401">
    <property type="entry name" value="PB1_TFG"/>
    <property type="match status" value="1"/>
</dbReference>
<reference evidence="4" key="1">
    <citation type="journal article" date="2002" name="Science">
        <title>The draft genome of Ciona intestinalis: insights into chordate and vertebrate origins.</title>
        <authorList>
            <person name="Dehal P."/>
            <person name="Satou Y."/>
            <person name="Campbell R.K."/>
            <person name="Chapman J."/>
            <person name="Degnan B."/>
            <person name="De Tomaso A."/>
            <person name="Davidson B."/>
            <person name="Di Gregorio A."/>
            <person name="Gelpke M."/>
            <person name="Goodstein D.M."/>
            <person name="Harafuji N."/>
            <person name="Hastings K.E."/>
            <person name="Ho I."/>
            <person name="Hotta K."/>
            <person name="Huang W."/>
            <person name="Kawashima T."/>
            <person name="Lemaire P."/>
            <person name="Martinez D."/>
            <person name="Meinertzhagen I.A."/>
            <person name="Necula S."/>
            <person name="Nonaka M."/>
            <person name="Putnam N."/>
            <person name="Rash S."/>
            <person name="Saiga H."/>
            <person name="Satake M."/>
            <person name="Terry A."/>
            <person name="Yamada L."/>
            <person name="Wang H.G."/>
            <person name="Awazu S."/>
            <person name="Azumi K."/>
            <person name="Boore J."/>
            <person name="Branno M."/>
            <person name="Chin-Bow S."/>
            <person name="DeSantis R."/>
            <person name="Doyle S."/>
            <person name="Francino P."/>
            <person name="Keys D.N."/>
            <person name="Haga S."/>
            <person name="Hayashi H."/>
            <person name="Hino K."/>
            <person name="Imai K.S."/>
            <person name="Inaba K."/>
            <person name="Kano S."/>
            <person name="Kobayashi K."/>
            <person name="Kobayashi M."/>
            <person name="Lee B.I."/>
            <person name="Makabe K.W."/>
            <person name="Manohar C."/>
            <person name="Matassi G."/>
            <person name="Medina M."/>
            <person name="Mochizuki Y."/>
            <person name="Mount S."/>
            <person name="Morishita T."/>
            <person name="Miura S."/>
            <person name="Nakayama A."/>
            <person name="Nishizaka S."/>
            <person name="Nomoto H."/>
            <person name="Ohta F."/>
            <person name="Oishi K."/>
            <person name="Rigoutsos I."/>
            <person name="Sano M."/>
            <person name="Sasaki A."/>
            <person name="Sasakura Y."/>
            <person name="Shoguchi E."/>
            <person name="Shin-i T."/>
            <person name="Spagnuolo A."/>
            <person name="Stainier D."/>
            <person name="Suzuki M.M."/>
            <person name="Tassy O."/>
            <person name="Takatori N."/>
            <person name="Tokuoka M."/>
            <person name="Yagi K."/>
            <person name="Yoshizaki F."/>
            <person name="Wada S."/>
            <person name="Zhang C."/>
            <person name="Hyatt P.D."/>
            <person name="Larimer F."/>
            <person name="Detter C."/>
            <person name="Doggett N."/>
            <person name="Glavina T."/>
            <person name="Hawkins T."/>
            <person name="Richardson P."/>
            <person name="Lucas S."/>
            <person name="Kohara Y."/>
            <person name="Levine M."/>
            <person name="Satoh N."/>
            <person name="Rokhsar D.S."/>
        </authorList>
    </citation>
    <scope>NUCLEOTIDE SEQUENCE [LARGE SCALE GENOMIC DNA]</scope>
</reference>
<dbReference type="GO" id="GO:0070971">
    <property type="term" value="C:endoplasmic reticulum exit site"/>
    <property type="evidence" value="ECO:0000318"/>
    <property type="project" value="GO_Central"/>
</dbReference>
<feature type="compositionally biased region" description="Polar residues" evidence="1">
    <location>
        <begin position="230"/>
        <end position="250"/>
    </location>
</feature>
<protein>
    <submittedName>
        <fullName evidence="3">Protein TFG</fullName>
    </submittedName>
</protein>
<gene>
    <name evidence="3" type="primary">LOC100181329</name>
</gene>
<dbReference type="GO" id="GO:0006888">
    <property type="term" value="P:endoplasmic reticulum to Golgi vesicle-mediated transport"/>
    <property type="evidence" value="ECO:0000318"/>
    <property type="project" value="GO_Central"/>
</dbReference>
<evidence type="ECO:0000313" key="4">
    <source>
        <dbReference type="Proteomes" id="UP000008144"/>
    </source>
</evidence>
<reference evidence="3" key="2">
    <citation type="journal article" date="2008" name="Genome Biol.">
        <title>Improved genome assembly and evidence-based global gene model set for the chordate Ciona intestinalis: new insight into intron and operon populations.</title>
        <authorList>
            <person name="Satou Y."/>
            <person name="Mineta K."/>
            <person name="Ogasawara M."/>
            <person name="Sasakura Y."/>
            <person name="Shoguchi E."/>
            <person name="Ueno K."/>
            <person name="Yamada L."/>
            <person name="Matsumoto J."/>
            <person name="Wasserscheid J."/>
            <person name="Dewar K."/>
            <person name="Wiley G.B."/>
            <person name="Macmil S.L."/>
            <person name="Roe B.A."/>
            <person name="Zeller R.W."/>
            <person name="Hastings K.E."/>
            <person name="Lemaire P."/>
            <person name="Lindquist E."/>
            <person name="Endo T."/>
            <person name="Hotta K."/>
            <person name="Inaba K."/>
        </authorList>
    </citation>
    <scope>NUCLEOTIDE SEQUENCE [LARGE SCALE GENOMIC DNA]</scope>
    <source>
        <strain evidence="3">wild type</strain>
    </source>
</reference>
<dbReference type="InterPro" id="IPR034857">
    <property type="entry name" value="PB1_TFG"/>
</dbReference>
<dbReference type="SMART" id="SM00666">
    <property type="entry name" value="PB1"/>
    <property type="match status" value="1"/>
</dbReference>
<feature type="domain" description="PB1" evidence="2">
    <location>
        <begin position="6"/>
        <end position="87"/>
    </location>
</feature>
<dbReference type="OMA" id="SEYRFGM"/>
<dbReference type="RefSeq" id="XP_002125506.1">
    <property type="nucleotide sequence ID" value="XM_002125470.4"/>
</dbReference>
<feature type="compositionally biased region" description="Low complexity" evidence="1">
    <location>
        <begin position="167"/>
        <end position="181"/>
    </location>
</feature>
<feature type="compositionally biased region" description="Pro residues" evidence="1">
    <location>
        <begin position="288"/>
        <end position="297"/>
    </location>
</feature>
<dbReference type="Proteomes" id="UP000008144">
    <property type="component" value="Chromosome 6"/>
</dbReference>
<dbReference type="AlphaFoldDB" id="A0A1W2W697"/>
<evidence type="ECO:0000256" key="1">
    <source>
        <dbReference type="SAM" id="MobiDB-lite"/>
    </source>
</evidence>
<keyword evidence="4" id="KW-1185">Reference proteome</keyword>
<dbReference type="GO" id="GO:0042802">
    <property type="term" value="F:identical protein binding"/>
    <property type="evidence" value="ECO:0007669"/>
    <property type="project" value="InterPro"/>
</dbReference>
<accession>A0A1W2W697</accession>
<feature type="region of interest" description="Disordered" evidence="1">
    <location>
        <begin position="138"/>
        <end position="442"/>
    </location>
</feature>
<accession>F6VY63</accession>
<dbReference type="KEGG" id="cin:100181329"/>
<evidence type="ECO:0000259" key="2">
    <source>
        <dbReference type="PROSITE" id="PS51745"/>
    </source>
</evidence>
<dbReference type="FunCoup" id="A0A1W2W697">
    <property type="interactions" value="204"/>
</dbReference>
<proteinExistence type="predicted"/>
<organism evidence="3 4">
    <name type="scientific">Ciona intestinalis</name>
    <name type="common">Transparent sea squirt</name>
    <name type="synonym">Ascidia intestinalis</name>
    <dbReference type="NCBI Taxonomy" id="7719"/>
    <lineage>
        <taxon>Eukaryota</taxon>
        <taxon>Metazoa</taxon>
        <taxon>Chordata</taxon>
        <taxon>Tunicata</taxon>
        <taxon>Ascidiacea</taxon>
        <taxon>Phlebobranchia</taxon>
        <taxon>Cionidae</taxon>
        <taxon>Ciona</taxon>
    </lineage>
</organism>
<dbReference type="Ensembl" id="ENSCINT00000008243.3">
    <property type="protein sequence ID" value="ENSCINP00000008243.3"/>
    <property type="gene ID" value="ENSCING00000004004.3"/>
</dbReference>
<dbReference type="InterPro" id="IPR053793">
    <property type="entry name" value="PB1-like"/>
</dbReference>
<dbReference type="PROSITE" id="PS51745">
    <property type="entry name" value="PB1"/>
    <property type="match status" value="1"/>
</dbReference>
<dbReference type="InterPro" id="IPR033512">
    <property type="entry name" value="TFG"/>
</dbReference>
<dbReference type="EMBL" id="EAAA01002282">
    <property type="status" value="NOT_ANNOTATED_CDS"/>
    <property type="molecule type" value="Genomic_DNA"/>
</dbReference>
<dbReference type="InterPro" id="IPR000270">
    <property type="entry name" value="PB1_dom"/>
</dbReference>
<name>A0A1W2W697_CIOIN</name>
<feature type="compositionally biased region" description="Low complexity" evidence="1">
    <location>
        <begin position="265"/>
        <end position="287"/>
    </location>
</feature>
<sequence>MDLTGKLIIKARLGDDIRRIPIHNEDLTYDELILMMQRVFRGTLDSNEDVVIKYADEDGDLITIFDDSDINFAIQISRILKLTIFTKNEPQIAKEDTSIAGSNVRQELIKIRNQINNLLDGLGGGGDQERTVVVNNTEEPTAVKAETAPPPTINQNYDTSFDPLTANNTSSSVMSSFDNVSQLDNRPPSPSGSQSSAPSHSGRSQVTPQGTPQPMQSFQQPPPVEQPQQNHYGQMQPPQQNAQLPGQTTGFMDKQMGPSVPSSVPGMQNQPNQQGGFPPPQQMGAPHAPNPNYPNPTPQHQQHPGYAQPVSSQGNFPQPATSQSVSMMPSGQSSFNQSQPQYPPSTSGFGSFSQQQQQQQQQQQPPQEQQQPRMQAPYGGVPPGQNYPPQTGQNQPPFQQQQQRGPSPQGYMPGAPPQSAGNPHRMFGRGAYRPRQAGPGYQ</sequence>